<dbReference type="Pfam" id="PF12804">
    <property type="entry name" value="NTP_transf_3"/>
    <property type="match status" value="1"/>
</dbReference>
<evidence type="ECO:0000313" key="3">
    <source>
        <dbReference type="EMBL" id="OZI22567.1"/>
    </source>
</evidence>
<keyword evidence="4" id="KW-1185">Reference proteome</keyword>
<dbReference type="Gene3D" id="3.90.550.10">
    <property type="entry name" value="Spore Coat Polysaccharide Biosynthesis Protein SpsA, Chain A"/>
    <property type="match status" value="1"/>
</dbReference>
<dbReference type="AlphaFoldDB" id="A0A261RCQ7"/>
<reference evidence="4" key="1">
    <citation type="submission" date="2017-05" db="EMBL/GenBank/DDBJ databases">
        <title>Complete and WGS of Bordetella genogroups.</title>
        <authorList>
            <person name="Spilker T."/>
            <person name="Lipuma J."/>
        </authorList>
    </citation>
    <scope>NUCLEOTIDE SEQUENCE [LARGE SCALE GENOMIC DNA]</scope>
    <source>
        <strain evidence="4">AU18089</strain>
    </source>
</reference>
<dbReference type="SUPFAM" id="SSF53448">
    <property type="entry name" value="Nucleotide-diphospho-sugar transferases"/>
    <property type="match status" value="1"/>
</dbReference>
<gene>
    <name evidence="3" type="ORF">CAL19_08570</name>
</gene>
<dbReference type="PANTHER" id="PTHR43777:SF1">
    <property type="entry name" value="MOLYBDENUM COFACTOR CYTIDYLYLTRANSFERASE"/>
    <property type="match status" value="1"/>
</dbReference>
<protein>
    <recommendedName>
        <fullName evidence="2">MobA-like NTP transferase domain-containing protein</fullName>
    </recommendedName>
</protein>
<evidence type="ECO:0000256" key="1">
    <source>
        <dbReference type="ARBA" id="ARBA00022842"/>
    </source>
</evidence>
<evidence type="ECO:0000313" key="4">
    <source>
        <dbReference type="Proteomes" id="UP000216947"/>
    </source>
</evidence>
<evidence type="ECO:0000259" key="2">
    <source>
        <dbReference type="Pfam" id="PF12804"/>
    </source>
</evidence>
<comment type="caution">
    <text evidence="3">The sequence shown here is derived from an EMBL/GenBank/DDBJ whole genome shotgun (WGS) entry which is preliminary data.</text>
</comment>
<proteinExistence type="predicted"/>
<keyword evidence="1" id="KW-0460">Magnesium</keyword>
<dbReference type="GO" id="GO:0016779">
    <property type="term" value="F:nucleotidyltransferase activity"/>
    <property type="evidence" value="ECO:0007669"/>
    <property type="project" value="UniProtKB-ARBA"/>
</dbReference>
<dbReference type="CDD" id="cd04182">
    <property type="entry name" value="GT_2_like_f"/>
    <property type="match status" value="1"/>
</dbReference>
<dbReference type="InterPro" id="IPR025877">
    <property type="entry name" value="MobA-like_NTP_Trfase"/>
</dbReference>
<sequence>MAARRPCPLAGSRVDGVLCAGLFSNVRVRWNRAGQVAAHYCVGVLLAAGEGSRFRAARPHDGDGAHKLLAALLDGRAVAQASASTLLSVLPDTIAVVGGQPPELATMLSRLGCSLLQAPPPPRGMGISLAAAARHLLARPAPGGQLPGCVVALADMPWVRASTLHQLLQHAGPDRIVAPAYQGRRGHPVVFGAAFLHELAGLEGDSGARALVARHGALEINCDDPGILMDIDVPQDLLTGDSSS</sequence>
<dbReference type="PANTHER" id="PTHR43777">
    <property type="entry name" value="MOLYBDENUM COFACTOR CYTIDYLYLTRANSFERASE"/>
    <property type="match status" value="1"/>
</dbReference>
<dbReference type="EMBL" id="NEVK01000004">
    <property type="protein sequence ID" value="OZI22567.1"/>
    <property type="molecule type" value="Genomic_DNA"/>
</dbReference>
<dbReference type="InterPro" id="IPR029044">
    <property type="entry name" value="Nucleotide-diphossugar_trans"/>
</dbReference>
<dbReference type="Proteomes" id="UP000216947">
    <property type="component" value="Unassembled WGS sequence"/>
</dbReference>
<name>A0A261RCQ7_9BORD</name>
<feature type="domain" description="MobA-like NTP transferase" evidence="2">
    <location>
        <begin position="43"/>
        <end position="215"/>
    </location>
</feature>
<accession>A0A261RCQ7</accession>
<organism evidence="3 4">
    <name type="scientific">Bordetella genomosp. 7</name>
    <dbReference type="NCBI Taxonomy" id="1416805"/>
    <lineage>
        <taxon>Bacteria</taxon>
        <taxon>Pseudomonadati</taxon>
        <taxon>Pseudomonadota</taxon>
        <taxon>Betaproteobacteria</taxon>
        <taxon>Burkholderiales</taxon>
        <taxon>Alcaligenaceae</taxon>
        <taxon>Bordetella</taxon>
    </lineage>
</organism>